<evidence type="ECO:0000313" key="2">
    <source>
        <dbReference type="EMBL" id="TNN31118.1"/>
    </source>
</evidence>
<sequence>MEEKVCWDWQRGVLLLLLLLLAGQFVLSGGTGVRLWPCDRDPHPPTVAFQPALIGRVVDVACVSALLCDQTMELQEEKVNAAADWLTDQATSWLLGSDWSHVTGGHALVAQSYNLLSSALALDDAVAPPAGSGAIYWHIGA</sequence>
<name>A0A4Z2EQK1_9TELE</name>
<comment type="caution">
    <text evidence="2">The sequence shown here is derived from an EMBL/GenBank/DDBJ whole genome shotgun (WGS) entry which is preliminary data.</text>
</comment>
<feature type="signal peptide" evidence="1">
    <location>
        <begin position="1"/>
        <end position="28"/>
    </location>
</feature>
<organism evidence="2 3">
    <name type="scientific">Liparis tanakae</name>
    <name type="common">Tanaka's snailfish</name>
    <dbReference type="NCBI Taxonomy" id="230148"/>
    <lineage>
        <taxon>Eukaryota</taxon>
        <taxon>Metazoa</taxon>
        <taxon>Chordata</taxon>
        <taxon>Craniata</taxon>
        <taxon>Vertebrata</taxon>
        <taxon>Euteleostomi</taxon>
        <taxon>Actinopterygii</taxon>
        <taxon>Neopterygii</taxon>
        <taxon>Teleostei</taxon>
        <taxon>Neoteleostei</taxon>
        <taxon>Acanthomorphata</taxon>
        <taxon>Eupercaria</taxon>
        <taxon>Perciformes</taxon>
        <taxon>Cottioidei</taxon>
        <taxon>Cottales</taxon>
        <taxon>Liparidae</taxon>
        <taxon>Liparis</taxon>
    </lineage>
</organism>
<proteinExistence type="predicted"/>
<reference evidence="2 3" key="1">
    <citation type="submission" date="2019-03" db="EMBL/GenBank/DDBJ databases">
        <title>First draft genome of Liparis tanakae, snailfish: a comprehensive survey of snailfish specific genes.</title>
        <authorList>
            <person name="Kim W."/>
            <person name="Song I."/>
            <person name="Jeong J.-H."/>
            <person name="Kim D."/>
            <person name="Kim S."/>
            <person name="Ryu S."/>
            <person name="Song J.Y."/>
            <person name="Lee S.K."/>
        </authorList>
    </citation>
    <scope>NUCLEOTIDE SEQUENCE [LARGE SCALE GENOMIC DNA]</scope>
    <source>
        <tissue evidence="2">Muscle</tissue>
    </source>
</reference>
<evidence type="ECO:0000256" key="1">
    <source>
        <dbReference type="SAM" id="SignalP"/>
    </source>
</evidence>
<keyword evidence="3" id="KW-1185">Reference proteome</keyword>
<dbReference type="Proteomes" id="UP000314294">
    <property type="component" value="Unassembled WGS sequence"/>
</dbReference>
<accession>A0A4Z2EQK1</accession>
<keyword evidence="1" id="KW-0732">Signal</keyword>
<dbReference type="AlphaFoldDB" id="A0A4Z2EQK1"/>
<protein>
    <submittedName>
        <fullName evidence="2">Uncharacterized protein</fullName>
    </submittedName>
</protein>
<feature type="chain" id="PRO_5021468109" evidence="1">
    <location>
        <begin position="29"/>
        <end position="141"/>
    </location>
</feature>
<dbReference type="EMBL" id="SRLO01003787">
    <property type="protein sequence ID" value="TNN31118.1"/>
    <property type="molecule type" value="Genomic_DNA"/>
</dbReference>
<gene>
    <name evidence="2" type="ORF">EYF80_058730</name>
</gene>
<dbReference type="OrthoDB" id="10607842at2759"/>
<evidence type="ECO:0000313" key="3">
    <source>
        <dbReference type="Proteomes" id="UP000314294"/>
    </source>
</evidence>